<evidence type="ECO:0000259" key="1">
    <source>
        <dbReference type="Pfam" id="PF24254"/>
    </source>
</evidence>
<dbReference type="AlphaFoldDB" id="A0A171DQK3"/>
<evidence type="ECO:0000313" key="2">
    <source>
        <dbReference type="EMBL" id="GAT71342.1"/>
    </source>
</evidence>
<dbReference type="STRING" id="161355.PS9374_07033"/>
<accession>A0A171DQK3</accession>
<keyword evidence="3" id="KW-1185">Reference proteome</keyword>
<name>A0A171DQK3_9ACTN</name>
<reference evidence="3" key="2">
    <citation type="submission" date="2016-04" db="EMBL/GenBank/DDBJ databases">
        <title>Planomonospora sphaerica JCM9374 whole genome shotgun sequence.</title>
        <authorList>
            <person name="Suzuki T."/>
            <person name="Dohra H."/>
            <person name="Kodani S."/>
        </authorList>
    </citation>
    <scope>NUCLEOTIDE SEQUENCE [LARGE SCALE GENOMIC DNA]</scope>
    <source>
        <strain evidence="3">JCM 9374</strain>
    </source>
</reference>
<proteinExistence type="predicted"/>
<sequence length="80" mass="9229">MTITAEMIPQTDPLQIADRCDQCGAQAFVRVVFRRNKDLLFCGHHYSRHEPALMTSYPYAVVYDERRRINQKPSLSANAD</sequence>
<dbReference type="OrthoDB" id="3539048at2"/>
<evidence type="ECO:0000313" key="3">
    <source>
        <dbReference type="Proteomes" id="UP000077701"/>
    </source>
</evidence>
<dbReference type="Pfam" id="PF24254">
    <property type="entry name" value="DUF7455"/>
    <property type="match status" value="1"/>
</dbReference>
<dbReference type="Proteomes" id="UP000077701">
    <property type="component" value="Unassembled WGS sequence"/>
</dbReference>
<comment type="caution">
    <text evidence="2">The sequence shown here is derived from an EMBL/GenBank/DDBJ whole genome shotgun (WGS) entry which is preliminary data.</text>
</comment>
<organism evidence="2 3">
    <name type="scientific">Planomonospora sphaerica</name>
    <dbReference type="NCBI Taxonomy" id="161355"/>
    <lineage>
        <taxon>Bacteria</taxon>
        <taxon>Bacillati</taxon>
        <taxon>Actinomycetota</taxon>
        <taxon>Actinomycetes</taxon>
        <taxon>Streptosporangiales</taxon>
        <taxon>Streptosporangiaceae</taxon>
        <taxon>Planomonospora</taxon>
    </lineage>
</organism>
<gene>
    <name evidence="2" type="ORF">PS9374_07033</name>
</gene>
<feature type="domain" description="DUF7455" evidence="1">
    <location>
        <begin position="15"/>
        <end position="68"/>
    </location>
</feature>
<dbReference type="InterPro" id="IPR055878">
    <property type="entry name" value="DUF7455"/>
</dbReference>
<dbReference type="EMBL" id="BDCX01000027">
    <property type="protein sequence ID" value="GAT71342.1"/>
    <property type="molecule type" value="Genomic_DNA"/>
</dbReference>
<protein>
    <recommendedName>
        <fullName evidence="1">DUF7455 domain-containing protein</fullName>
    </recommendedName>
</protein>
<reference evidence="2 3" key="1">
    <citation type="journal article" date="2016" name="Genome Announc.">
        <title>Draft Genome Sequence of Planomonospora sphaerica JCM9374, a Rare Actinomycete.</title>
        <authorList>
            <person name="Dohra H."/>
            <person name="Suzuki T."/>
            <person name="Inoue Y."/>
            <person name="Kodani S."/>
        </authorList>
    </citation>
    <scope>NUCLEOTIDE SEQUENCE [LARGE SCALE GENOMIC DNA]</scope>
    <source>
        <strain evidence="2 3">JCM 9374</strain>
    </source>
</reference>
<dbReference type="RefSeq" id="WP_084009109.1">
    <property type="nucleotide sequence ID" value="NZ_BDCX01000027.1"/>
</dbReference>